<keyword evidence="10" id="KW-1185">Reference proteome</keyword>
<keyword evidence="4" id="KW-0378">Hydrolase</keyword>
<keyword evidence="5" id="KW-0464">Manganese</keyword>
<comment type="cofactor">
    <cofactor evidence="1">
        <name>Mn(2+)</name>
        <dbReference type="ChEBI" id="CHEBI:29035"/>
    </cofactor>
</comment>
<dbReference type="Pfam" id="PF01321">
    <property type="entry name" value="Creatinase_N"/>
    <property type="match status" value="1"/>
</dbReference>
<evidence type="ECO:0000259" key="7">
    <source>
        <dbReference type="Pfam" id="PF00557"/>
    </source>
</evidence>
<keyword evidence="9" id="KW-0031">Aminopeptidase</keyword>
<dbReference type="InterPro" id="IPR001131">
    <property type="entry name" value="Peptidase_M24B_aminopep-P_CS"/>
</dbReference>
<dbReference type="EMBL" id="FOHA01000005">
    <property type="protein sequence ID" value="SER75995.1"/>
    <property type="molecule type" value="Genomic_DNA"/>
</dbReference>
<dbReference type="SUPFAM" id="SSF53092">
    <property type="entry name" value="Creatinase/prolidase N-terminal domain"/>
    <property type="match status" value="1"/>
</dbReference>
<dbReference type="PANTHER" id="PTHR46112">
    <property type="entry name" value="AMINOPEPTIDASE"/>
    <property type="match status" value="1"/>
</dbReference>
<dbReference type="InterPro" id="IPR050659">
    <property type="entry name" value="Peptidase_M24B"/>
</dbReference>
<dbReference type="AlphaFoldDB" id="A0A1H9RUA6"/>
<organism evidence="9 10">
    <name type="scientific">Isobaculum melis</name>
    <dbReference type="NCBI Taxonomy" id="142588"/>
    <lineage>
        <taxon>Bacteria</taxon>
        <taxon>Bacillati</taxon>
        <taxon>Bacillota</taxon>
        <taxon>Bacilli</taxon>
        <taxon>Lactobacillales</taxon>
        <taxon>Carnobacteriaceae</taxon>
        <taxon>Isobaculum</taxon>
    </lineage>
</organism>
<evidence type="ECO:0000256" key="1">
    <source>
        <dbReference type="ARBA" id="ARBA00001936"/>
    </source>
</evidence>
<dbReference type="PANTHER" id="PTHR46112:SF10">
    <property type="entry name" value="DIPEPTIDASE YKVY-RELATED"/>
    <property type="match status" value="1"/>
</dbReference>
<dbReference type="InterPro" id="IPR029149">
    <property type="entry name" value="Creatin/AminoP/Spt16_N"/>
</dbReference>
<dbReference type="GO" id="GO:0046872">
    <property type="term" value="F:metal ion binding"/>
    <property type="evidence" value="ECO:0007669"/>
    <property type="project" value="UniProtKB-KW"/>
</dbReference>
<proteinExistence type="inferred from homology"/>
<comment type="similarity">
    <text evidence="2 6">Belongs to the peptidase M24B family.</text>
</comment>
<feature type="domain" description="Peptidase M24" evidence="7">
    <location>
        <begin position="147"/>
        <end position="349"/>
    </location>
</feature>
<dbReference type="InterPro" id="IPR000587">
    <property type="entry name" value="Creatinase_N"/>
</dbReference>
<evidence type="ECO:0000259" key="8">
    <source>
        <dbReference type="Pfam" id="PF01321"/>
    </source>
</evidence>
<dbReference type="OrthoDB" id="9806388at2"/>
<name>A0A1H9RUA6_9LACT</name>
<dbReference type="GO" id="GO:0004177">
    <property type="term" value="F:aminopeptidase activity"/>
    <property type="evidence" value="ECO:0007669"/>
    <property type="project" value="UniProtKB-KW"/>
</dbReference>
<feature type="domain" description="Creatinase N-terminal" evidence="8">
    <location>
        <begin position="7"/>
        <end position="131"/>
    </location>
</feature>
<evidence type="ECO:0000313" key="10">
    <source>
        <dbReference type="Proteomes" id="UP000198948"/>
    </source>
</evidence>
<keyword evidence="3 6" id="KW-0479">Metal-binding</keyword>
<dbReference type="FunFam" id="3.90.230.10:FF:000014">
    <property type="entry name" value="Aminopeptidase P family protein"/>
    <property type="match status" value="1"/>
</dbReference>
<dbReference type="PROSITE" id="PS00491">
    <property type="entry name" value="PROLINE_PEPTIDASE"/>
    <property type="match status" value="1"/>
</dbReference>
<dbReference type="Proteomes" id="UP000198948">
    <property type="component" value="Unassembled WGS sequence"/>
</dbReference>
<dbReference type="Gene3D" id="3.90.230.10">
    <property type="entry name" value="Creatinase/methionine aminopeptidase superfamily"/>
    <property type="match status" value="1"/>
</dbReference>
<gene>
    <name evidence="9" type="ORF">SAMN04488559_10564</name>
</gene>
<reference evidence="9 10" key="1">
    <citation type="submission" date="2016-10" db="EMBL/GenBank/DDBJ databases">
        <authorList>
            <person name="de Groot N.N."/>
        </authorList>
    </citation>
    <scope>NUCLEOTIDE SEQUENCE [LARGE SCALE GENOMIC DNA]</scope>
    <source>
        <strain evidence="9 10">DSM 13760</strain>
    </source>
</reference>
<evidence type="ECO:0000256" key="4">
    <source>
        <dbReference type="ARBA" id="ARBA00022801"/>
    </source>
</evidence>
<dbReference type="Pfam" id="PF00557">
    <property type="entry name" value="Peptidase_M24"/>
    <property type="match status" value="1"/>
</dbReference>
<evidence type="ECO:0000256" key="2">
    <source>
        <dbReference type="ARBA" id="ARBA00008766"/>
    </source>
</evidence>
<evidence type="ECO:0000256" key="5">
    <source>
        <dbReference type="ARBA" id="ARBA00023211"/>
    </source>
</evidence>
<evidence type="ECO:0000313" key="9">
    <source>
        <dbReference type="EMBL" id="SER75995.1"/>
    </source>
</evidence>
<dbReference type="InterPro" id="IPR036005">
    <property type="entry name" value="Creatinase/aminopeptidase-like"/>
</dbReference>
<accession>A0A1H9RUA6</accession>
<keyword evidence="9" id="KW-0645">Protease</keyword>
<protein>
    <submittedName>
        <fullName evidence="9">Xaa-Pro aminopeptidase. Metallo peptidase. MEROPS family M24B</fullName>
    </submittedName>
</protein>
<dbReference type="STRING" id="142588.SAMN04488559_10564"/>
<evidence type="ECO:0000256" key="6">
    <source>
        <dbReference type="RuleBase" id="RU000590"/>
    </source>
</evidence>
<dbReference type="CDD" id="cd01092">
    <property type="entry name" value="APP-like"/>
    <property type="match status" value="1"/>
</dbReference>
<evidence type="ECO:0000256" key="3">
    <source>
        <dbReference type="ARBA" id="ARBA00022723"/>
    </source>
</evidence>
<dbReference type="InterPro" id="IPR000994">
    <property type="entry name" value="Pept_M24"/>
</dbReference>
<dbReference type="SUPFAM" id="SSF55920">
    <property type="entry name" value="Creatinase/aminopeptidase"/>
    <property type="match status" value="1"/>
</dbReference>
<dbReference type="Gene3D" id="3.40.350.10">
    <property type="entry name" value="Creatinase/prolidase N-terminal domain"/>
    <property type="match status" value="1"/>
</dbReference>
<sequence length="365" mass="40973">MNEQLLKMTDWLKTTDLDITFLLNPNNIAYYTGYHSEPHERILALILFKDHAPLLFTPGLEAEDAKNSDWSYDVVGYLDTENPWDKIKAEIEKRTKNSTHWAVEKDFITLDRFEALTTSFPQANFETDITHFVQQQKLIKTADEIAIMKEAGQWADFAFEVGFKAIKEGKMEQEIVAEIEYELKKKGIAKMSFDTICLAGDHAASPHGDPGARKIVKDELILFDLGVVHNCYTSDATRTVAYGEPSSEAKKIYQIVLEAQLAAMAAIKPGVKASELDKIARNIITEAGYGPYFNHRLGHGLGSTVHEFPSITETNDMVIQEGMCFSIEPGIYVPGVAGVRIEDCVYVTKNGCESFTRTPKELIYI</sequence>